<protein>
    <submittedName>
        <fullName evidence="1">Uncharacterized protein</fullName>
    </submittedName>
</protein>
<proteinExistence type="predicted"/>
<dbReference type="KEGG" id="abas:ACPOL_6415"/>
<name>A0A2Z5GAL7_9BACT</name>
<dbReference type="AlphaFoldDB" id="A0A2Z5GAL7"/>
<evidence type="ECO:0000313" key="1">
    <source>
        <dbReference type="EMBL" id="AXC15645.1"/>
    </source>
</evidence>
<evidence type="ECO:0000313" key="2">
    <source>
        <dbReference type="Proteomes" id="UP000253606"/>
    </source>
</evidence>
<sequence length="143" mass="16504">MAEIEIEAFRHYADLHNREEILGLAQLAASSFADQGRAFYGREEAIRYLALNASSLLEDIWATDDSLWKDAPARRIHFDDMVRKRKYDLLSFQSIQPPFEQADFTCYSEADIRKFAVDIQSLLATNRMKHLAICTRCQLRLGS</sequence>
<gene>
    <name evidence="1" type="ORF">ACPOL_6415</name>
</gene>
<accession>A0A2Z5GAL7</accession>
<organism evidence="1 2">
    <name type="scientific">Acidisarcina polymorpha</name>
    <dbReference type="NCBI Taxonomy" id="2211140"/>
    <lineage>
        <taxon>Bacteria</taxon>
        <taxon>Pseudomonadati</taxon>
        <taxon>Acidobacteriota</taxon>
        <taxon>Terriglobia</taxon>
        <taxon>Terriglobales</taxon>
        <taxon>Acidobacteriaceae</taxon>
        <taxon>Acidisarcina</taxon>
    </lineage>
</organism>
<keyword evidence="2" id="KW-1185">Reference proteome</keyword>
<reference evidence="1 2" key="1">
    <citation type="journal article" date="2018" name="Front. Microbiol.">
        <title>Hydrolytic Capabilities as a Key to Environmental Success: Chitinolytic and Cellulolytic Acidobacteria From Acidic Sub-arctic Soils and Boreal Peatlands.</title>
        <authorList>
            <person name="Belova S.E."/>
            <person name="Ravin N.V."/>
            <person name="Pankratov T.A."/>
            <person name="Rakitin A.L."/>
            <person name="Ivanova A.A."/>
            <person name="Beletsky A.V."/>
            <person name="Mardanov A.V."/>
            <person name="Sinninghe Damste J.S."/>
            <person name="Dedysh S.N."/>
        </authorList>
    </citation>
    <scope>NUCLEOTIDE SEQUENCE [LARGE SCALE GENOMIC DNA]</scope>
    <source>
        <strain evidence="1 2">SBC82</strain>
    </source>
</reference>
<dbReference type="EMBL" id="CP030840">
    <property type="protein sequence ID" value="AXC15645.1"/>
    <property type="molecule type" value="Genomic_DNA"/>
</dbReference>
<dbReference type="Proteomes" id="UP000253606">
    <property type="component" value="Chromosome"/>
</dbReference>